<name>A0ABN7SFG8_OIKDI</name>
<sequence>MEDFHYLIKWMRSKGFKLDKFPITAYEFDDTGRGIMATEDIDAGSRVLEVPENIILLWVLLFLIAIS</sequence>
<accession>A0ABN7SFG8</accession>
<protein>
    <submittedName>
        <fullName evidence="1">Oidioi.mRNA.OKI2018_I69.XSR.g16253.t1.cds</fullName>
    </submittedName>
</protein>
<gene>
    <name evidence="1" type="ORF">OKIOD_LOCUS7811</name>
</gene>
<dbReference type="InterPro" id="IPR046341">
    <property type="entry name" value="SET_dom_sf"/>
</dbReference>
<dbReference type="SUPFAM" id="SSF82199">
    <property type="entry name" value="SET domain"/>
    <property type="match status" value="1"/>
</dbReference>
<proteinExistence type="predicted"/>
<dbReference type="EMBL" id="OU015569">
    <property type="protein sequence ID" value="CAG5099103.1"/>
    <property type="molecule type" value="Genomic_DNA"/>
</dbReference>
<organism evidence="1 2">
    <name type="scientific">Oikopleura dioica</name>
    <name type="common">Tunicate</name>
    <dbReference type="NCBI Taxonomy" id="34765"/>
    <lineage>
        <taxon>Eukaryota</taxon>
        <taxon>Metazoa</taxon>
        <taxon>Chordata</taxon>
        <taxon>Tunicata</taxon>
        <taxon>Appendicularia</taxon>
        <taxon>Copelata</taxon>
        <taxon>Oikopleuridae</taxon>
        <taxon>Oikopleura</taxon>
    </lineage>
</organism>
<dbReference type="Proteomes" id="UP001158576">
    <property type="component" value="Chromosome XSR"/>
</dbReference>
<evidence type="ECO:0000313" key="1">
    <source>
        <dbReference type="EMBL" id="CAG5099103.1"/>
    </source>
</evidence>
<keyword evidence="2" id="KW-1185">Reference proteome</keyword>
<evidence type="ECO:0000313" key="2">
    <source>
        <dbReference type="Proteomes" id="UP001158576"/>
    </source>
</evidence>
<dbReference type="Gene3D" id="3.90.1410.10">
    <property type="entry name" value="set domain protein methyltransferase, domain 1"/>
    <property type="match status" value="1"/>
</dbReference>
<reference evidence="1 2" key="1">
    <citation type="submission" date="2021-04" db="EMBL/GenBank/DDBJ databases">
        <authorList>
            <person name="Bliznina A."/>
        </authorList>
    </citation>
    <scope>NUCLEOTIDE SEQUENCE [LARGE SCALE GENOMIC DNA]</scope>
</reference>